<evidence type="ECO:0000313" key="2">
    <source>
        <dbReference type="EMBL" id="VEL08913.1"/>
    </source>
</evidence>
<proteinExistence type="predicted"/>
<evidence type="ECO:0000256" key="1">
    <source>
        <dbReference type="SAM" id="MobiDB-lite"/>
    </source>
</evidence>
<protein>
    <submittedName>
        <fullName evidence="2">Uncharacterized protein</fullName>
    </submittedName>
</protein>
<name>A0A3S5BM48_9PLAT</name>
<accession>A0A3S5BM48</accession>
<gene>
    <name evidence="2" type="ORF">PXEA_LOCUS2353</name>
</gene>
<reference evidence="2" key="1">
    <citation type="submission" date="2018-11" db="EMBL/GenBank/DDBJ databases">
        <authorList>
            <consortium name="Pathogen Informatics"/>
        </authorList>
    </citation>
    <scope>NUCLEOTIDE SEQUENCE</scope>
</reference>
<organism evidence="2 3">
    <name type="scientific">Protopolystoma xenopodis</name>
    <dbReference type="NCBI Taxonomy" id="117903"/>
    <lineage>
        <taxon>Eukaryota</taxon>
        <taxon>Metazoa</taxon>
        <taxon>Spiralia</taxon>
        <taxon>Lophotrochozoa</taxon>
        <taxon>Platyhelminthes</taxon>
        <taxon>Monogenea</taxon>
        <taxon>Polyopisthocotylea</taxon>
        <taxon>Polystomatidea</taxon>
        <taxon>Polystomatidae</taxon>
        <taxon>Protopolystoma</taxon>
    </lineage>
</organism>
<feature type="region of interest" description="Disordered" evidence="1">
    <location>
        <begin position="81"/>
        <end position="119"/>
    </location>
</feature>
<dbReference type="EMBL" id="CAAALY010005034">
    <property type="protein sequence ID" value="VEL08913.1"/>
    <property type="molecule type" value="Genomic_DNA"/>
</dbReference>
<comment type="caution">
    <text evidence="2">The sequence shown here is derived from an EMBL/GenBank/DDBJ whole genome shotgun (WGS) entry which is preliminary data.</text>
</comment>
<evidence type="ECO:0000313" key="3">
    <source>
        <dbReference type="Proteomes" id="UP000784294"/>
    </source>
</evidence>
<keyword evidence="3" id="KW-1185">Reference proteome</keyword>
<dbReference type="AlphaFoldDB" id="A0A3S5BM48"/>
<feature type="compositionally biased region" description="Polar residues" evidence="1">
    <location>
        <begin position="1"/>
        <end position="27"/>
    </location>
</feature>
<dbReference type="Proteomes" id="UP000784294">
    <property type="component" value="Unassembled WGS sequence"/>
</dbReference>
<sequence length="170" mass="18626">MPGATSKNYGCPQTSARSRNEFDQVTGSGRADVQLGASGRRLQSPSPRLTVGLSGRNEYALDTGQNGLNANGRSVLARLRDGEATPRFPNGRLPEWPCLSSRSSGRAEVTSMPQMADRDEEMERLEQLRVPEGVRAIKSSRDGPRLPIFGEKISPYGFCNFKVVLNSHYL</sequence>
<feature type="region of interest" description="Disordered" evidence="1">
    <location>
        <begin position="1"/>
        <end position="49"/>
    </location>
</feature>